<dbReference type="InterPro" id="IPR025883">
    <property type="entry name" value="Cadherin-like_domain"/>
</dbReference>
<dbReference type="Proteomes" id="UP000000376">
    <property type="component" value="Chromosome"/>
</dbReference>
<keyword evidence="2" id="KW-1133">Transmembrane helix</keyword>
<dbReference type="KEGG" id="ahe:Arch_1038"/>
<dbReference type="EMBL" id="CP002045">
    <property type="protein sequence ID" value="ADH92757.1"/>
    <property type="molecule type" value="Genomic_DNA"/>
</dbReference>
<name>D7BPA8_ARCHD</name>
<evidence type="ECO:0000256" key="3">
    <source>
        <dbReference type="SAM" id="SignalP"/>
    </source>
</evidence>
<evidence type="ECO:0000259" key="4">
    <source>
        <dbReference type="Pfam" id="PF12733"/>
    </source>
</evidence>
<dbReference type="RefSeq" id="WP_013170253.1">
    <property type="nucleotide sequence ID" value="NC_014218.1"/>
</dbReference>
<feature type="signal peptide" evidence="3">
    <location>
        <begin position="1"/>
        <end position="31"/>
    </location>
</feature>
<keyword evidence="2" id="KW-0472">Membrane</keyword>
<protein>
    <submittedName>
        <fullName evidence="5">LPXTG-motif cell wall anchor domain protein</fullName>
    </submittedName>
</protein>
<dbReference type="Gene3D" id="2.60.120.260">
    <property type="entry name" value="Galactose-binding domain-like"/>
    <property type="match status" value="1"/>
</dbReference>
<evidence type="ECO:0000313" key="5">
    <source>
        <dbReference type="EMBL" id="ADH92757.1"/>
    </source>
</evidence>
<reference evidence="5 6" key="1">
    <citation type="journal article" date="2010" name="Stand. Genomic Sci.">
        <title>Complete genome sequence of Arcanobacterium haemolyticum type strain (11018).</title>
        <authorList>
            <person name="Yasawong M."/>
            <person name="Teshima H."/>
            <person name="Lapidus A."/>
            <person name="Nolan M."/>
            <person name="Lucas S."/>
            <person name="Glavina Del Rio T."/>
            <person name="Tice H."/>
            <person name="Cheng J."/>
            <person name="Bruce D."/>
            <person name="Detter C."/>
            <person name="Tapia R."/>
            <person name="Han C."/>
            <person name="Goodwin L."/>
            <person name="Pitluck S."/>
            <person name="Liolios K."/>
            <person name="Ivanova N."/>
            <person name="Mavromatis K."/>
            <person name="Mikhailova N."/>
            <person name="Pati A."/>
            <person name="Chen A."/>
            <person name="Palaniappan K."/>
            <person name="Land M."/>
            <person name="Hauser L."/>
            <person name="Chang Y."/>
            <person name="Jeffries C."/>
            <person name="Rohde M."/>
            <person name="Sikorski J."/>
            <person name="Pukall R."/>
            <person name="Goker M."/>
            <person name="Woyke T."/>
            <person name="Bristow J."/>
            <person name="Eisen J."/>
            <person name="Markowitz V."/>
            <person name="Hugenholtz P."/>
            <person name="Kyrpides N."/>
            <person name="Klenk H."/>
        </authorList>
    </citation>
    <scope>NUCLEOTIDE SEQUENCE [LARGE SCALE GENOMIC DNA]</scope>
    <source>
        <strain evidence="6">ATCC 9345 / DSM 20595 / CCUG 17215 / LMG 16163 / NBRC 15585 / NCTC 8452 / 11018</strain>
    </source>
</reference>
<feature type="domain" description="Cadherin-like beta-sandwich-like" evidence="4">
    <location>
        <begin position="70"/>
        <end position="139"/>
    </location>
</feature>
<feature type="transmembrane region" description="Helical" evidence="2">
    <location>
        <begin position="1024"/>
        <end position="1043"/>
    </location>
</feature>
<proteinExistence type="predicted"/>
<keyword evidence="2" id="KW-0812">Transmembrane</keyword>
<keyword evidence="6" id="KW-1185">Reference proteome</keyword>
<evidence type="ECO:0000313" key="6">
    <source>
        <dbReference type="Proteomes" id="UP000000376"/>
    </source>
</evidence>
<keyword evidence="3" id="KW-0732">Signal</keyword>
<dbReference type="HOGENOM" id="CLU_290969_0_0_11"/>
<accession>D7BPA8</accession>
<dbReference type="AlphaFoldDB" id="D7BPA8"/>
<dbReference type="CAZy" id="GH111">
    <property type="family name" value="Glycoside Hydrolase Family 111"/>
</dbReference>
<feature type="region of interest" description="Disordered" evidence="1">
    <location>
        <begin position="304"/>
        <end position="324"/>
    </location>
</feature>
<gene>
    <name evidence="5" type="ordered locus">Arch_1038</name>
</gene>
<dbReference type="Pfam" id="PF12733">
    <property type="entry name" value="Cadherin-like"/>
    <property type="match status" value="1"/>
</dbReference>
<dbReference type="eggNOG" id="ENOG5032Z6Q">
    <property type="taxonomic scope" value="Bacteria"/>
</dbReference>
<evidence type="ECO:0000256" key="1">
    <source>
        <dbReference type="SAM" id="MobiDB-lite"/>
    </source>
</evidence>
<feature type="chain" id="PRO_5003093687" evidence="3">
    <location>
        <begin position="32"/>
        <end position="1050"/>
    </location>
</feature>
<evidence type="ECO:0000256" key="2">
    <source>
        <dbReference type="SAM" id="Phobius"/>
    </source>
</evidence>
<sequence>MKSPIRRLSASIAALALAGTGAASVAQSAYATENDTGPIILDKVDSRSEALLHDVIIDQLPFGKPGVYERFSPKKHDYEATAYYHTKSITIRTIAKEGITPTINGTPVDQQGRGTVALSNGDNTVTITAGSETYRINVHKVNTDFRGNVMLSATATTSSGTESDNKAVVDNNRDTHWQVATAVQKKTWDEQPTGIELHLSKAQYVARLTAWGLPVSHKGSAWNQLGSSVSIAIQTEDAGEWVEVVSQANVRNDGGIWYWDLGGYHKAKNIRLWLNPTTNVENPKEATIDSIRFDDVEIWGLPEGKTPEALPAEPAKNSTGFNPGTGKWGVDRAQALALQYGILMPAWIPSESYGRSVMNKHEQDLSGGAIPMFYDPPLFNTPAMKALGNSPWSIAKAPGGNNSLTDQAELKDFLSENMQAYRSSLVDIQYGDEGGYDEHQLRLFKKWFEWSKNQYPGAITHSNQNGDGTWINNISTYVSQAKPDLLSWDTYYYMGNDNPNMNPANAVQSHLSTTVWKTYRKAALEGLTGDGTQPIMYGQYLDYNHQSNVSESQKSITTMLSLASGQKWLGLFRMEQNGFDKGGLFDHDGAPTHEFYEFADGFKDAQGMGKKLVALNNTYVATVPGTYNGSKNSAPSGWKMGKFTSSDARKVNAEYGVINVSATNIGTTNNGEPGDVVVGYFDKLPGLEDAKTKEIFGTNATNPKAIMVVNGLVGQTDKLVQLLEPRTDNGAFWQTAQDVTLTLAKPTDAAKLMLVDSKTGQQTEVTPKINEHNATVTLRLGGGQGALLYWTAPNKADNGEVPAPDDPAAKIGTPFHPSKIWADSEQFTKETRPNGTKEALLDGTDTDPNTETFWHSQWDPQPQPDFPHALVVPTDGKLICGATTTAREGASDGPQKATYYHGPARETYVKPQPDGQWENFTEVKTVTLNASGQTIVKFDQPVKADAIGLGLFNSIAEGKKYTHMADLRLIECPKETFPADPPKTNSPQTPLPPKTDLVMDTIPSNIPKATTPVTKHLAATGTSLAPLALIALGLIATGALGLAKRRTRAL</sequence>
<organism evidence="5 6">
    <name type="scientific">Arcanobacterium haemolyticum (strain ATCC 9345 / DSM 20595 / CCM 5947 / CCUG 17215 / LMG 16163 / NBRC 15585 / NCTC 8452 / 11018)</name>
    <dbReference type="NCBI Taxonomy" id="644284"/>
    <lineage>
        <taxon>Bacteria</taxon>
        <taxon>Bacillati</taxon>
        <taxon>Actinomycetota</taxon>
        <taxon>Actinomycetes</taxon>
        <taxon>Actinomycetales</taxon>
        <taxon>Actinomycetaceae</taxon>
        <taxon>Arcanobacterium</taxon>
    </lineage>
</organism>